<accession>A0AAP0AU01</accession>
<comment type="similarity">
    <text evidence="1">Belongs to the RMI1 family.</text>
</comment>
<organism evidence="5 6">
    <name type="scientific">Platanthera zijinensis</name>
    <dbReference type="NCBI Taxonomy" id="2320716"/>
    <lineage>
        <taxon>Eukaryota</taxon>
        <taxon>Viridiplantae</taxon>
        <taxon>Streptophyta</taxon>
        <taxon>Embryophyta</taxon>
        <taxon>Tracheophyta</taxon>
        <taxon>Spermatophyta</taxon>
        <taxon>Magnoliopsida</taxon>
        <taxon>Liliopsida</taxon>
        <taxon>Asparagales</taxon>
        <taxon>Orchidaceae</taxon>
        <taxon>Orchidoideae</taxon>
        <taxon>Orchideae</taxon>
        <taxon>Orchidinae</taxon>
        <taxon>Platanthera</taxon>
    </lineage>
</organism>
<comment type="caution">
    <text evidence="5">The sequence shown here is derived from an EMBL/GenBank/DDBJ whole genome shotgun (WGS) entry which is preliminary data.</text>
</comment>
<evidence type="ECO:0000313" key="5">
    <source>
        <dbReference type="EMBL" id="KAK8914501.1"/>
    </source>
</evidence>
<protein>
    <recommendedName>
        <fullName evidence="2">RecQ-mediated genome instability protein 1</fullName>
    </recommendedName>
</protein>
<reference evidence="5 6" key="1">
    <citation type="journal article" date="2022" name="Nat. Plants">
        <title>Genomes of leafy and leafless Platanthera orchids illuminate the evolution of mycoheterotrophy.</title>
        <authorList>
            <person name="Li M.H."/>
            <person name="Liu K.W."/>
            <person name="Li Z."/>
            <person name="Lu H.C."/>
            <person name="Ye Q.L."/>
            <person name="Zhang D."/>
            <person name="Wang J.Y."/>
            <person name="Li Y.F."/>
            <person name="Zhong Z.M."/>
            <person name="Liu X."/>
            <person name="Yu X."/>
            <person name="Liu D.K."/>
            <person name="Tu X.D."/>
            <person name="Liu B."/>
            <person name="Hao Y."/>
            <person name="Liao X.Y."/>
            <person name="Jiang Y.T."/>
            <person name="Sun W.H."/>
            <person name="Chen J."/>
            <person name="Chen Y.Q."/>
            <person name="Ai Y."/>
            <person name="Zhai J.W."/>
            <person name="Wu S.S."/>
            <person name="Zhou Z."/>
            <person name="Hsiao Y.Y."/>
            <person name="Wu W.L."/>
            <person name="Chen Y.Y."/>
            <person name="Lin Y.F."/>
            <person name="Hsu J.L."/>
            <person name="Li C.Y."/>
            <person name="Wang Z.W."/>
            <person name="Zhao X."/>
            <person name="Zhong W.Y."/>
            <person name="Ma X.K."/>
            <person name="Ma L."/>
            <person name="Huang J."/>
            <person name="Chen G.Z."/>
            <person name="Huang M.Z."/>
            <person name="Huang L."/>
            <person name="Peng D.H."/>
            <person name="Luo Y.B."/>
            <person name="Zou S.Q."/>
            <person name="Chen S.P."/>
            <person name="Lan S."/>
            <person name="Tsai W.C."/>
            <person name="Van de Peer Y."/>
            <person name="Liu Z.J."/>
        </authorList>
    </citation>
    <scope>NUCLEOTIDE SEQUENCE [LARGE SCALE GENOMIC DNA]</scope>
    <source>
        <strain evidence="5">Lor287</strain>
    </source>
</reference>
<feature type="region of interest" description="Disordered" evidence="3">
    <location>
        <begin position="535"/>
        <end position="556"/>
    </location>
</feature>
<evidence type="ECO:0000256" key="2">
    <source>
        <dbReference type="ARBA" id="ARBA00018987"/>
    </source>
</evidence>
<feature type="compositionally biased region" description="Acidic residues" evidence="3">
    <location>
        <begin position="44"/>
        <end position="55"/>
    </location>
</feature>
<dbReference type="PANTHER" id="PTHR14790">
    <property type="entry name" value="RECQ-MEDIATED GENOME INSTABILITY PROTEIN 1 RMI1"/>
    <property type="match status" value="1"/>
</dbReference>
<proteinExistence type="inferred from homology"/>
<dbReference type="GO" id="GO:0016604">
    <property type="term" value="C:nuclear body"/>
    <property type="evidence" value="ECO:0007669"/>
    <property type="project" value="TreeGrafter"/>
</dbReference>
<evidence type="ECO:0000256" key="1">
    <source>
        <dbReference type="ARBA" id="ARBA00006395"/>
    </source>
</evidence>
<evidence type="ECO:0000313" key="6">
    <source>
        <dbReference type="Proteomes" id="UP001418222"/>
    </source>
</evidence>
<gene>
    <name evidence="5" type="ORF">KSP39_PZI023430</name>
</gene>
<dbReference type="InterPro" id="IPR013894">
    <property type="entry name" value="RMI1_OB"/>
</dbReference>
<dbReference type="GO" id="GO:0031422">
    <property type="term" value="C:RecQ family helicase-topoisomerase III complex"/>
    <property type="evidence" value="ECO:0007669"/>
    <property type="project" value="TreeGrafter"/>
</dbReference>
<dbReference type="GO" id="GO:0000712">
    <property type="term" value="P:resolution of meiotic recombination intermediates"/>
    <property type="evidence" value="ECO:0007669"/>
    <property type="project" value="TreeGrafter"/>
</dbReference>
<sequence>MRRRNLRLPSSSDEDDAPPSPQDVNTPITNPRHCPQPRNAPLEISDDEFMDVDDSPSEHLSHPVSEQTARATSGRAEAYDGDHFDGSVGAIGQFLRGAGLGLRLEWLSSCLSSLGVAIPGFEGLDLAGKARMCFEQFLLEDMKYCGAGILPENVHCMDKVELEGPFVLQIDEVNNISYPLRERYHDTKAGLKRCLKLSLTDGVQHVFGMEYRSISELQVLSPAGLKVSDCSKHHFRIMFGLVVRLLNIGMGVVQPLERALQVPVPEGSKVAQGIRKEDGEKSRELRGSRDRRVRNQAGGSREHLPKVQEELSSRQALAIGHTTTTCPEFLEVRWARGPAQQQPLVQVEEVPPRVGEDDICEDRVDVRPRGGITVIHGGVGIEATQKASLHVMYRRSVAATSQTPPPEERITFSIKDLSEHEDPFCDALVIQTAIEGYTVSRILVDNGSSVNVVFKKAFDEMKMKPMRVLASDGPLFGFSGERKEVEGVVGLQVKLVGLQGTAVSSSLTLQAATTPSSGGPSSAPSVVCLHRSTSASSSAQEGSRSGSRETPGWQGSAMSRLSIPSLAFEWFCTLGARWGQLDRVDVRVPVCKVVLTCSKGKQFVSFKFTMHITVEAGSIFGDALLQTEVVNRTLGNLPLPVRVCCSPLAPFHLDFLESFIIFWITCINFESLYHTYAACYMRPIRAKFLSPEDIFLKSWTTARLMLSRFKFSFIF</sequence>
<evidence type="ECO:0000259" key="4">
    <source>
        <dbReference type="Pfam" id="PF08585"/>
    </source>
</evidence>
<name>A0AAP0AU01_9ASPA</name>
<dbReference type="Gene3D" id="2.40.50.770">
    <property type="entry name" value="RecQ-mediated genome instability protein Rmi1, C-terminal domain"/>
    <property type="match status" value="1"/>
</dbReference>
<dbReference type="InterPro" id="IPR042470">
    <property type="entry name" value="RMI1_N_C_sf"/>
</dbReference>
<feature type="compositionally biased region" description="Basic and acidic residues" evidence="3">
    <location>
        <begin position="274"/>
        <end position="290"/>
    </location>
</feature>
<feature type="region of interest" description="Disordered" evidence="3">
    <location>
        <begin position="1"/>
        <end position="77"/>
    </location>
</feature>
<dbReference type="AlphaFoldDB" id="A0AAP0AU01"/>
<feature type="domain" description="RecQ mediated genome instability protein 1 OB-fold" evidence="4">
    <location>
        <begin position="150"/>
        <end position="227"/>
    </location>
</feature>
<dbReference type="Pfam" id="PF08585">
    <property type="entry name" value="RMI1_N_C"/>
    <property type="match status" value="1"/>
</dbReference>
<keyword evidence="6" id="KW-1185">Reference proteome</keyword>
<dbReference type="SMART" id="SM01161">
    <property type="entry name" value="DUF1767"/>
    <property type="match status" value="1"/>
</dbReference>
<feature type="compositionally biased region" description="Low complexity" evidence="3">
    <location>
        <begin position="535"/>
        <end position="549"/>
    </location>
</feature>
<dbReference type="Proteomes" id="UP001418222">
    <property type="component" value="Unassembled WGS sequence"/>
</dbReference>
<dbReference type="GO" id="GO:0000724">
    <property type="term" value="P:double-strand break repair via homologous recombination"/>
    <property type="evidence" value="ECO:0007669"/>
    <property type="project" value="TreeGrafter"/>
</dbReference>
<feature type="region of interest" description="Disordered" evidence="3">
    <location>
        <begin position="267"/>
        <end position="306"/>
    </location>
</feature>
<dbReference type="EMBL" id="JBBWWQ010000021">
    <property type="protein sequence ID" value="KAK8914501.1"/>
    <property type="molecule type" value="Genomic_DNA"/>
</dbReference>
<dbReference type="PANTHER" id="PTHR14790:SF15">
    <property type="entry name" value="RECQ-MEDIATED GENOME INSTABILITY PROTEIN 1"/>
    <property type="match status" value="1"/>
</dbReference>
<evidence type="ECO:0000256" key="3">
    <source>
        <dbReference type="SAM" id="MobiDB-lite"/>
    </source>
</evidence>